<evidence type="ECO:0000256" key="13">
    <source>
        <dbReference type="ARBA" id="ARBA00046485"/>
    </source>
</evidence>
<reference evidence="18" key="1">
    <citation type="submission" date="2022-03" db="EMBL/GenBank/DDBJ databases">
        <title>Genomic analyses of argali, domestic sheep and their hybrids provide insights into chromosomal evolution, heterosis and genetic basis of agronomic traits.</title>
        <authorList>
            <person name="Li M."/>
        </authorList>
    </citation>
    <scope>NUCLEOTIDE SEQUENCE</scope>
    <source>
        <strain evidence="18">CAU-MHL-2022a</strain>
        <tissue evidence="18">Skin</tissue>
    </source>
</reference>
<dbReference type="Pfam" id="PF03853">
    <property type="entry name" value="YjeF_N"/>
    <property type="match status" value="1"/>
</dbReference>
<comment type="cofactor">
    <cofactor evidence="14">
        <name>K(+)</name>
        <dbReference type="ChEBI" id="CHEBI:29103"/>
    </cofactor>
    <text evidence="14">Binds 1 potassium ion per subunit.</text>
</comment>
<evidence type="ECO:0000313" key="18">
    <source>
        <dbReference type="EMBL" id="KAI4548864.1"/>
    </source>
</evidence>
<dbReference type="InterPro" id="IPR011990">
    <property type="entry name" value="TPR-like_helical_dom_sf"/>
</dbReference>
<feature type="binding site" evidence="14">
    <location>
        <begin position="574"/>
        <end position="578"/>
    </location>
    <ligand>
        <name>(6S)-NADPHX</name>
        <dbReference type="ChEBI" id="CHEBI:64076"/>
    </ligand>
</feature>
<feature type="binding site" evidence="14">
    <location>
        <begin position="644"/>
        <end position="650"/>
    </location>
    <ligand>
        <name>(6S)-NADPHX</name>
        <dbReference type="ChEBI" id="CHEBI:64076"/>
    </ligand>
</feature>
<dbReference type="InterPro" id="IPR024812">
    <property type="entry name" value="TPR_24"/>
</dbReference>
<evidence type="ECO:0000256" key="1">
    <source>
        <dbReference type="ARBA" id="ARBA00000013"/>
    </source>
</evidence>
<keyword evidence="8 14" id="KW-0630">Potassium</keyword>
<feature type="repeat" description="TPR" evidence="15">
    <location>
        <begin position="273"/>
        <end position="306"/>
    </location>
</feature>
<evidence type="ECO:0000256" key="9">
    <source>
        <dbReference type="ARBA" id="ARBA00023027"/>
    </source>
</evidence>
<keyword evidence="6 15" id="KW-0802">TPR repeat</keyword>
<evidence type="ECO:0000256" key="2">
    <source>
        <dbReference type="ARBA" id="ARBA00000909"/>
    </source>
</evidence>
<keyword evidence="14" id="KW-0964">Secreted</keyword>
<dbReference type="InterPro" id="IPR019734">
    <property type="entry name" value="TPR_rpt"/>
</dbReference>
<evidence type="ECO:0000259" key="17">
    <source>
        <dbReference type="PROSITE" id="PS51385"/>
    </source>
</evidence>
<keyword evidence="5 14" id="KW-0547">Nucleotide-binding</keyword>
<organism evidence="18 19">
    <name type="scientific">Ovis ammon polii</name>
    <dbReference type="NCBI Taxonomy" id="230172"/>
    <lineage>
        <taxon>Eukaryota</taxon>
        <taxon>Metazoa</taxon>
        <taxon>Chordata</taxon>
        <taxon>Craniata</taxon>
        <taxon>Vertebrata</taxon>
        <taxon>Euteleostomi</taxon>
        <taxon>Mammalia</taxon>
        <taxon>Eutheria</taxon>
        <taxon>Laurasiatheria</taxon>
        <taxon>Artiodactyla</taxon>
        <taxon>Ruminantia</taxon>
        <taxon>Pecora</taxon>
        <taxon>Bovidae</taxon>
        <taxon>Caprinae</taxon>
        <taxon>Ovis</taxon>
    </lineage>
</organism>
<comment type="similarity">
    <text evidence="14">Belongs to the NnrE/AIBP family.</text>
</comment>
<dbReference type="PROSITE" id="PS51385">
    <property type="entry name" value="YJEF_N"/>
    <property type="match status" value="1"/>
</dbReference>
<evidence type="ECO:0000256" key="10">
    <source>
        <dbReference type="ARBA" id="ARBA00023055"/>
    </source>
</evidence>
<evidence type="ECO:0000256" key="11">
    <source>
        <dbReference type="ARBA" id="ARBA00023235"/>
    </source>
</evidence>
<dbReference type="Gene3D" id="1.25.40.10">
    <property type="entry name" value="Tetratricopeptide repeat domain"/>
    <property type="match status" value="2"/>
</dbReference>
<keyword evidence="4" id="KW-0677">Repeat</keyword>
<feature type="binding site" evidence="14">
    <location>
        <position position="676"/>
    </location>
    <ligand>
        <name>K(+)</name>
        <dbReference type="ChEBI" id="CHEBI:29103"/>
    </ligand>
</feature>
<keyword evidence="3 14" id="KW-0479">Metal-binding</keyword>
<evidence type="ECO:0000256" key="6">
    <source>
        <dbReference type="ARBA" id="ARBA00022803"/>
    </source>
</evidence>
<keyword evidence="7" id="KW-0521">NADP</keyword>
<gene>
    <name evidence="14" type="primary">APOA1BP</name>
    <name evidence="14" type="synonym">AIBP</name>
    <name evidence="18" type="ORF">MG293_001194</name>
</gene>
<evidence type="ECO:0000256" key="16">
    <source>
        <dbReference type="SAM" id="MobiDB-lite"/>
    </source>
</evidence>
<keyword evidence="9 14" id="KW-0520">NAD</keyword>
<feature type="binding site" evidence="14">
    <location>
        <position position="575"/>
    </location>
    <ligand>
        <name>K(+)</name>
        <dbReference type="ChEBI" id="CHEBI:29103"/>
    </ligand>
</feature>
<evidence type="ECO:0000256" key="12">
    <source>
        <dbReference type="ARBA" id="ARBA00045765"/>
    </source>
</evidence>
<dbReference type="GO" id="GO:0005576">
    <property type="term" value="C:extracellular region"/>
    <property type="evidence" value="ECO:0007669"/>
    <property type="project" value="UniProtKB-SubCell"/>
</dbReference>
<feature type="region of interest" description="Disordered" evidence="16">
    <location>
        <begin position="412"/>
        <end position="497"/>
    </location>
</feature>
<dbReference type="FunFam" id="3.40.50.10260:FF:000002">
    <property type="entry name" value="NAD(P)H-hydrate epimerase"/>
    <property type="match status" value="1"/>
</dbReference>
<dbReference type="Proteomes" id="UP001214576">
    <property type="component" value="Unassembled WGS sequence"/>
</dbReference>
<dbReference type="EMBL" id="JAKZEL010000001">
    <property type="protein sequence ID" value="KAI4548864.1"/>
    <property type="molecule type" value="Genomic_DNA"/>
</dbReference>
<dbReference type="PANTHER" id="PTHR47050:SF2">
    <property type="entry name" value="TETRATRICOPEPTIDE REPEAT PROTEIN 24"/>
    <property type="match status" value="1"/>
</dbReference>
<comment type="function">
    <text evidence="12 14">Catalyzes the epimerization of the S- and R-forms of NAD(P)HX, a damaged form of NAD(P)H that is a result of enzymatic or heat-dependent hydration. This is a prerequisite for the S-specific NAD(P)H-hydrate dehydratase to allow the repair of both epimers of NAD(P)HX. Accelerates cholesterol efflux from endothelial cells to high-density lipoprotein (HDL) and thereby regulates angiogenesis.</text>
</comment>
<comment type="PTM">
    <text evidence="14">Undergoes physiological phosphorylation during sperm capacitation, downstream to PKA activation.</text>
</comment>
<dbReference type="InterPro" id="IPR013105">
    <property type="entry name" value="TPR_2"/>
</dbReference>
<evidence type="ECO:0000256" key="8">
    <source>
        <dbReference type="ARBA" id="ARBA00022958"/>
    </source>
</evidence>
<comment type="catalytic activity">
    <reaction evidence="1 14">
        <text>(6R)-NADHX = (6S)-NADHX</text>
        <dbReference type="Rhea" id="RHEA:32215"/>
        <dbReference type="ChEBI" id="CHEBI:64074"/>
        <dbReference type="ChEBI" id="CHEBI:64075"/>
        <dbReference type="EC" id="5.1.99.6"/>
    </reaction>
</comment>
<dbReference type="InterPro" id="IPR004443">
    <property type="entry name" value="YjeF_N_dom"/>
</dbReference>
<sequence length="743" mass="80040">MSSVNTEDTPQEPSLSSSSSKKKKKKRKWPQQEATIQALTRAGHRALLAGRNHEALTSFQRAFLLASKSPQTRDTPVLQACAFNLGAAYVETGDPARGLELLLCAHPQETAQGGYHGDQCFNVALAYHALGDLPQALAWYHKALCHYQPLGDQGQAQAKMGACYRALGQPGLAAHCLQEASRAYAQAGQPQAAALTLGAAAGCMLKSGQHGVGEVMQVLEESRRLAERSTERGLLGQLYNDLGLGYSQLQLFPLAVEAFLQALPLCREPGEEATVLRNLGMAHNALGNYQEAREFHQKAADLHGSVGQRREQGWSFGSLAFAVSQLGDHKAARDNYLHALQAARDTGDVKGQWQACEGLGAAAARLGQHDQALEYYKEALARCPKESDSVRERLVAKLTDAVRTHLARGGLLPTHTLTSAPGRSLAPGGASLVEGTPARVGRGTPGVQHRSSGGWEDELEEGHEGKEEESANVPTTSQAPSLEGPRPKAHLSFGGQGPLRMENPGLLVPNGPCGNSQEEAQAVDQELFNEYQFSVDQLMELAGLSCATAIAKAYPPTSLSRSPPTVLVICGPGNNGGDGLVCARHLKLFGYQPTIYYPKRPNKPLFTALVTQCQKMDIPFLGEMPSEPMLIDELYELVVDAIFGFSFTGEVREPFRSILSVLNGLTVPIASIDIPSGWDVEKGSSGGIQPDLLISLTAPKKSATQFTGRYHYLGGRFVPPALEKKYQLNLPPYPDTECVYRLQ</sequence>
<dbReference type="Pfam" id="PF13424">
    <property type="entry name" value="TPR_12"/>
    <property type="match status" value="1"/>
</dbReference>
<dbReference type="SMART" id="SM00028">
    <property type="entry name" value="TPR"/>
    <property type="match status" value="7"/>
</dbReference>
<dbReference type="Pfam" id="PF07719">
    <property type="entry name" value="TPR_2"/>
    <property type="match status" value="1"/>
</dbReference>
<name>A0AAD4UPS8_OVIAM</name>
<dbReference type="GO" id="GO:0052856">
    <property type="term" value="F:NAD(P)HX epimerase activity"/>
    <property type="evidence" value="ECO:0007669"/>
    <property type="project" value="UniProtKB-UniRule"/>
</dbReference>
<dbReference type="GO" id="GO:0046872">
    <property type="term" value="F:metal ion binding"/>
    <property type="evidence" value="ECO:0007669"/>
    <property type="project" value="UniProtKB-KW"/>
</dbReference>
<evidence type="ECO:0000256" key="3">
    <source>
        <dbReference type="ARBA" id="ARBA00022723"/>
    </source>
</evidence>
<dbReference type="EC" id="5.1.99.6" evidence="14"/>
<comment type="subcellular location">
    <subcellularLocation>
        <location evidence="14">Mitochondrion</location>
    </subcellularLocation>
    <subcellularLocation>
        <location evidence="14">Secreted</location>
    </subcellularLocation>
    <text evidence="14">In sperm, secretion gradually increases during capacitation.</text>
</comment>
<dbReference type="GO" id="GO:0000166">
    <property type="term" value="F:nucleotide binding"/>
    <property type="evidence" value="ECO:0007669"/>
    <property type="project" value="UniProtKB-KW"/>
</dbReference>
<keyword evidence="14" id="KW-0496">Mitochondrion</keyword>
<proteinExistence type="inferred from homology"/>
<feature type="compositionally biased region" description="Polar residues" evidence="16">
    <location>
        <begin position="1"/>
        <end position="13"/>
    </location>
</feature>
<accession>A0AAD4UPS8</accession>
<keyword evidence="19" id="KW-1185">Reference proteome</keyword>
<evidence type="ECO:0000256" key="7">
    <source>
        <dbReference type="ARBA" id="ARBA00022857"/>
    </source>
</evidence>
<dbReference type="PANTHER" id="PTHR47050">
    <property type="entry name" value="TETRATRICOPEPTIDE REPEAT PROTEIN 24"/>
    <property type="match status" value="1"/>
</dbReference>
<dbReference type="InterPro" id="IPR036652">
    <property type="entry name" value="YjeF_N_dom_sf"/>
</dbReference>
<dbReference type="SUPFAM" id="SSF48452">
    <property type="entry name" value="TPR-like"/>
    <property type="match status" value="2"/>
</dbReference>
<comment type="subunit">
    <text evidence="13 14">Homodimer. Interacts with APOA1 and APOA2.</text>
</comment>
<protein>
    <recommendedName>
        <fullName evidence="14">NAD(P)H-hydrate epimerase</fullName>
        <ecNumber evidence="14">5.1.99.6</ecNumber>
    </recommendedName>
    <alternativeName>
        <fullName evidence="14">Apolipoprotein A-I-binding protein</fullName>
        <shortName evidence="14">AI-BP</shortName>
    </alternativeName>
    <alternativeName>
        <fullName evidence="14">NAD(P)HX epimerase</fullName>
    </alternativeName>
</protein>
<keyword evidence="11 14" id="KW-0413">Isomerase</keyword>
<keyword evidence="10" id="KW-0813">Transport</keyword>
<evidence type="ECO:0000256" key="5">
    <source>
        <dbReference type="ARBA" id="ARBA00022741"/>
    </source>
</evidence>
<evidence type="ECO:0000256" key="15">
    <source>
        <dbReference type="PROSITE-ProRule" id="PRU00339"/>
    </source>
</evidence>
<feature type="binding site" evidence="14">
    <location>
        <position position="640"/>
    </location>
    <ligand>
        <name>K(+)</name>
        <dbReference type="ChEBI" id="CHEBI:29103"/>
    </ligand>
</feature>
<dbReference type="NCBIfam" id="TIGR00197">
    <property type="entry name" value="yjeF_nterm"/>
    <property type="match status" value="1"/>
</dbReference>
<comment type="caution">
    <text evidence="18">The sequence shown here is derived from an EMBL/GenBank/DDBJ whole genome shotgun (WGS) entry which is preliminary data.</text>
</comment>
<feature type="compositionally biased region" description="Basic residues" evidence="16">
    <location>
        <begin position="20"/>
        <end position="29"/>
    </location>
</feature>
<dbReference type="SUPFAM" id="SSF64153">
    <property type="entry name" value="YjeF N-terminal domain-like"/>
    <property type="match status" value="1"/>
</dbReference>
<comment type="catalytic activity">
    <reaction evidence="2 14">
        <text>(6R)-NADPHX = (6S)-NADPHX</text>
        <dbReference type="Rhea" id="RHEA:32227"/>
        <dbReference type="ChEBI" id="CHEBI:64076"/>
        <dbReference type="ChEBI" id="CHEBI:64077"/>
        <dbReference type="EC" id="5.1.99.6"/>
    </reaction>
</comment>
<evidence type="ECO:0000256" key="4">
    <source>
        <dbReference type="ARBA" id="ARBA00022737"/>
    </source>
</evidence>
<dbReference type="AlphaFoldDB" id="A0AAD4UPS8"/>
<dbReference type="GO" id="GO:0006869">
    <property type="term" value="P:lipid transport"/>
    <property type="evidence" value="ECO:0007669"/>
    <property type="project" value="UniProtKB-KW"/>
</dbReference>
<comment type="caution">
    <text evidence="14">Lacks conserved residue(s) required for the propagation of feature annotation.</text>
</comment>
<feature type="repeat" description="TPR" evidence="15">
    <location>
        <begin position="353"/>
        <end position="386"/>
    </location>
</feature>
<evidence type="ECO:0000313" key="19">
    <source>
        <dbReference type="Proteomes" id="UP001214576"/>
    </source>
</evidence>
<dbReference type="HAMAP" id="MF_01966">
    <property type="entry name" value="NADHX_epimerase"/>
    <property type="match status" value="1"/>
</dbReference>
<dbReference type="PROSITE" id="PS50005">
    <property type="entry name" value="TPR"/>
    <property type="match status" value="2"/>
</dbReference>
<dbReference type="Gene3D" id="3.40.50.10260">
    <property type="entry name" value="YjeF N-terminal domain"/>
    <property type="match status" value="1"/>
</dbReference>
<feature type="binding site" evidence="14">
    <location>
        <position position="673"/>
    </location>
    <ligand>
        <name>(6S)-NADPHX</name>
        <dbReference type="ChEBI" id="CHEBI:64076"/>
    </ligand>
</feature>
<feature type="region of interest" description="Disordered" evidence="16">
    <location>
        <begin position="1"/>
        <end position="33"/>
    </location>
</feature>
<evidence type="ECO:0000256" key="14">
    <source>
        <dbReference type="HAMAP-Rule" id="MF_03159"/>
    </source>
</evidence>
<dbReference type="GO" id="GO:0005739">
    <property type="term" value="C:mitochondrion"/>
    <property type="evidence" value="ECO:0007669"/>
    <property type="project" value="UniProtKB-SubCell"/>
</dbReference>
<feature type="domain" description="YjeF N-terminal" evidence="17">
    <location>
        <begin position="520"/>
        <end position="730"/>
    </location>
</feature>
<keyword evidence="10" id="KW-0445">Lipid transport</keyword>